<sequence length="113" mass="11551">MSGLFQALTSVAAAAATQTTVRTLKRVGLLAVAGVFLIVGVCFGVAAGYQALALSYGSLVAKLVVGGAFLVIGLILLLVANWRSGRRQQQEVGTTSVALAFAMGLLGGLSRKR</sequence>
<proteinExistence type="predicted"/>
<keyword evidence="1" id="KW-0812">Transmembrane</keyword>
<reference evidence="2" key="1">
    <citation type="submission" date="2022-11" db="EMBL/GenBank/DDBJ databases">
        <title>Biodiversity and phylogenetic relationships of bacteria.</title>
        <authorList>
            <person name="Machado R.A.R."/>
            <person name="Bhat A."/>
            <person name="Loulou A."/>
            <person name="Kallel S."/>
        </authorList>
    </citation>
    <scope>NUCLEOTIDE SEQUENCE</scope>
    <source>
        <strain evidence="2">K-TC2</strain>
    </source>
</reference>
<protein>
    <submittedName>
        <fullName evidence="2">Uncharacterized protein</fullName>
    </submittedName>
</protein>
<feature type="transmembrane region" description="Helical" evidence="1">
    <location>
        <begin position="59"/>
        <end position="80"/>
    </location>
</feature>
<keyword evidence="1" id="KW-1133">Transmembrane helix</keyword>
<dbReference type="RefSeq" id="WP_266337216.1">
    <property type="nucleotide sequence ID" value="NZ_JAPKNK010000001.1"/>
</dbReference>
<comment type="caution">
    <text evidence="2">The sequence shown here is derived from an EMBL/GenBank/DDBJ whole genome shotgun (WGS) entry which is preliminary data.</text>
</comment>
<organism evidence="2 3">
    <name type="scientific">Kaistia nematophila</name>
    <dbReference type="NCBI Taxonomy" id="2994654"/>
    <lineage>
        <taxon>Bacteria</taxon>
        <taxon>Pseudomonadati</taxon>
        <taxon>Pseudomonadota</taxon>
        <taxon>Alphaproteobacteria</taxon>
        <taxon>Hyphomicrobiales</taxon>
        <taxon>Kaistiaceae</taxon>
        <taxon>Kaistia</taxon>
    </lineage>
</organism>
<keyword evidence="3" id="KW-1185">Reference proteome</keyword>
<dbReference type="Proteomes" id="UP001144805">
    <property type="component" value="Unassembled WGS sequence"/>
</dbReference>
<evidence type="ECO:0000313" key="2">
    <source>
        <dbReference type="EMBL" id="MCX5568265.1"/>
    </source>
</evidence>
<name>A0A9X3IKX2_9HYPH</name>
<evidence type="ECO:0000313" key="3">
    <source>
        <dbReference type="Proteomes" id="UP001144805"/>
    </source>
</evidence>
<evidence type="ECO:0000256" key="1">
    <source>
        <dbReference type="SAM" id="Phobius"/>
    </source>
</evidence>
<accession>A0A9X3IKX2</accession>
<gene>
    <name evidence="2" type="ORF">OSH07_03565</name>
</gene>
<dbReference type="AlphaFoldDB" id="A0A9X3IKX2"/>
<keyword evidence="1" id="KW-0472">Membrane</keyword>
<dbReference type="EMBL" id="JAPKNK010000001">
    <property type="protein sequence ID" value="MCX5568265.1"/>
    <property type="molecule type" value="Genomic_DNA"/>
</dbReference>
<feature type="transmembrane region" description="Helical" evidence="1">
    <location>
        <begin position="27"/>
        <end position="47"/>
    </location>
</feature>